<evidence type="ECO:0000313" key="3">
    <source>
        <dbReference type="Proteomes" id="UP001164305"/>
    </source>
</evidence>
<proteinExistence type="predicted"/>
<organism evidence="2 3">
    <name type="scientific">Brachybacterium huguangmaarense</name>
    <dbReference type="NCBI Taxonomy" id="1652028"/>
    <lineage>
        <taxon>Bacteria</taxon>
        <taxon>Bacillati</taxon>
        <taxon>Actinomycetota</taxon>
        <taxon>Actinomycetes</taxon>
        <taxon>Micrococcales</taxon>
        <taxon>Dermabacteraceae</taxon>
        <taxon>Brachybacterium</taxon>
    </lineage>
</organism>
<dbReference type="InterPro" id="IPR037523">
    <property type="entry name" value="VOC_core"/>
</dbReference>
<evidence type="ECO:0000259" key="1">
    <source>
        <dbReference type="PROSITE" id="PS51819"/>
    </source>
</evidence>
<dbReference type="Gene3D" id="3.10.180.10">
    <property type="entry name" value="2,3-Dihydroxybiphenyl 1,2-Dioxygenase, domain 1"/>
    <property type="match status" value="1"/>
</dbReference>
<dbReference type="EMBL" id="CP107020">
    <property type="protein sequence ID" value="UYG17462.1"/>
    <property type="molecule type" value="Genomic_DNA"/>
</dbReference>
<dbReference type="RefSeq" id="WP_263594671.1">
    <property type="nucleotide sequence ID" value="NZ_CP107020.1"/>
</dbReference>
<accession>A0ABY6G2W6</accession>
<dbReference type="InterPro" id="IPR029068">
    <property type="entry name" value="Glyas_Bleomycin-R_OHBP_Dase"/>
</dbReference>
<dbReference type="SUPFAM" id="SSF54593">
    <property type="entry name" value="Glyoxalase/Bleomycin resistance protein/Dihydroxybiphenyl dioxygenase"/>
    <property type="match status" value="1"/>
</dbReference>
<evidence type="ECO:0000313" key="2">
    <source>
        <dbReference type="EMBL" id="UYG17462.1"/>
    </source>
</evidence>
<keyword evidence="3" id="KW-1185">Reference proteome</keyword>
<sequence length="132" mass="14836">MSGPLHHIELWTHDLSIAPSFDWLLGELGWETRHDPEWPEGRTWHHPAGVYLVLEQSPAVIDTDHDRMRPGLNHLALTAPDRAALDRLRADAAAHGWSELFEDRYPHAGGPDHAALFVENAQGFELEIITTA</sequence>
<reference evidence="2" key="1">
    <citation type="submission" date="2022-10" db="EMBL/GenBank/DDBJ databases">
        <title>Whole-Genome Sequencing of Brachybacterium huguangmaarense BRM-3, Isolated from Betula schmidtii.</title>
        <authorList>
            <person name="Haam D."/>
        </authorList>
    </citation>
    <scope>NUCLEOTIDE SEQUENCE</scope>
    <source>
        <strain evidence="2">BRM-3</strain>
    </source>
</reference>
<name>A0ABY6G2W6_9MICO</name>
<dbReference type="Pfam" id="PF13669">
    <property type="entry name" value="Glyoxalase_4"/>
    <property type="match status" value="1"/>
</dbReference>
<protein>
    <submittedName>
        <fullName evidence="2">Glyoxalase</fullName>
    </submittedName>
</protein>
<gene>
    <name evidence="2" type="ORF">BRM3_03260</name>
</gene>
<dbReference type="Proteomes" id="UP001164305">
    <property type="component" value="Chromosome"/>
</dbReference>
<dbReference type="PROSITE" id="PS51819">
    <property type="entry name" value="VOC"/>
    <property type="match status" value="1"/>
</dbReference>
<feature type="domain" description="VOC" evidence="1">
    <location>
        <begin position="4"/>
        <end position="131"/>
    </location>
</feature>